<name>A0A8J6L9Q8_MICOH</name>
<protein>
    <submittedName>
        <fullName evidence="3">Melanoma antigen</fullName>
    </submittedName>
</protein>
<dbReference type="InterPro" id="IPR050694">
    <property type="entry name" value="LRRC14/PRAME"/>
</dbReference>
<dbReference type="AlphaFoldDB" id="A0A8J6L9Q8"/>
<evidence type="ECO:0000313" key="4">
    <source>
        <dbReference type="Proteomes" id="UP000710432"/>
    </source>
</evidence>
<sequence length="480" mass="54712">MPGSTEDLAWLPRPTGKEEGHWDRLNSVYVRFIKMDNKKPNTLLDLAIHQLLSNETAAIHAVEKIPRELFAPLFCASFKGVHKNIVKAMVKVWPYTCLHIGTFTIREHHRELLTAMLECLPFLPGQNSGSRSPKLRILDLREYSGCKIVCPEIRTKSPACLFSCAHSEHSILKTQSQQSIASSEPEVQPSNLPMELIVNISLVSGITLWQHEFLALLLKKVEDSSGSLHLCCRNLEIDKLGDRKNILNYLDLKCLINLSVFQGSLIDVNNLLTRVGQLRRFCLSRITCRSLNGKVFRNFVSHLRCMDHLNELNLHSFVLTDHLETALRVLPTSLDFLHLTFCELSYNDFKFLAECPQANHLKLLNISSNPMYWEDCEPFYNLLHRISGTLQHLAVTQCVLTDSMVAGVIPALSHCSQLQELNLSANPVSMPMLMRLLEHLTFLMELKYLIYPIPVHCYGRWPIQESLDQQKTANVQARLK</sequence>
<dbReference type="PANTHER" id="PTHR14224:SF92">
    <property type="entry name" value="EXPRESSED SEQUENCE AV320801-RELATED"/>
    <property type="match status" value="1"/>
</dbReference>
<dbReference type="Gene3D" id="3.80.10.10">
    <property type="entry name" value="Ribonuclease Inhibitor"/>
    <property type="match status" value="1"/>
</dbReference>
<dbReference type="InterPro" id="IPR032675">
    <property type="entry name" value="LRR_dom_sf"/>
</dbReference>
<keyword evidence="2" id="KW-0677">Repeat</keyword>
<gene>
    <name evidence="3" type="ORF">LTLLF_206820</name>
</gene>
<organism evidence="3 4">
    <name type="scientific">Microtus ochrogaster</name>
    <name type="common">Prairie vole</name>
    <dbReference type="NCBI Taxonomy" id="79684"/>
    <lineage>
        <taxon>Eukaryota</taxon>
        <taxon>Metazoa</taxon>
        <taxon>Chordata</taxon>
        <taxon>Craniata</taxon>
        <taxon>Vertebrata</taxon>
        <taxon>Euteleostomi</taxon>
        <taxon>Mammalia</taxon>
        <taxon>Eutheria</taxon>
        <taxon>Euarchontoglires</taxon>
        <taxon>Glires</taxon>
        <taxon>Rodentia</taxon>
        <taxon>Myomorpha</taxon>
        <taxon>Muroidea</taxon>
        <taxon>Cricetidae</taxon>
        <taxon>Arvicolinae</taxon>
        <taxon>Microtus</taxon>
    </lineage>
</organism>
<dbReference type="Proteomes" id="UP000710432">
    <property type="component" value="Unassembled WGS sequence"/>
</dbReference>
<evidence type="ECO:0000256" key="1">
    <source>
        <dbReference type="ARBA" id="ARBA00022614"/>
    </source>
</evidence>
<evidence type="ECO:0000313" key="3">
    <source>
        <dbReference type="EMBL" id="KAH0520357.1"/>
    </source>
</evidence>
<evidence type="ECO:0000256" key="2">
    <source>
        <dbReference type="ARBA" id="ARBA00022737"/>
    </source>
</evidence>
<keyword evidence="1" id="KW-0433">Leucine-rich repeat</keyword>
<dbReference type="SUPFAM" id="SSF52047">
    <property type="entry name" value="RNI-like"/>
    <property type="match status" value="1"/>
</dbReference>
<comment type="caution">
    <text evidence="3">The sequence shown here is derived from an EMBL/GenBank/DDBJ whole genome shotgun (WGS) entry which is preliminary data.</text>
</comment>
<dbReference type="GO" id="GO:0005737">
    <property type="term" value="C:cytoplasm"/>
    <property type="evidence" value="ECO:0007669"/>
    <property type="project" value="TreeGrafter"/>
</dbReference>
<accession>A0A8J6L9Q8</accession>
<proteinExistence type="predicted"/>
<reference evidence="3" key="1">
    <citation type="submission" date="2020-03" db="EMBL/GenBank/DDBJ databases">
        <title>Studies in the Genomics of Life Span.</title>
        <authorList>
            <person name="Glass D."/>
        </authorList>
    </citation>
    <scope>NUCLEOTIDE SEQUENCE</scope>
    <source>
        <strain evidence="3">LTLLF</strain>
        <tissue evidence="3">Muscle</tissue>
    </source>
</reference>
<dbReference type="EMBL" id="JAATJU010001000">
    <property type="protein sequence ID" value="KAH0520357.1"/>
    <property type="molecule type" value="Genomic_DNA"/>
</dbReference>
<dbReference type="PANTHER" id="PTHR14224">
    <property type="entry name" value="SIMILAR TO PREFERENTIALLY EXPRESSED ANTIGEN IN MELANOMA-LIKE 3"/>
    <property type="match status" value="1"/>
</dbReference>